<dbReference type="GeneID" id="115624677"/>
<organism evidence="6 7">
    <name type="scientific">Drosophila lebanonensis</name>
    <name type="common">Fruit fly</name>
    <name type="synonym">Scaptodrosophila lebanonensis</name>
    <dbReference type="NCBI Taxonomy" id="7225"/>
    <lineage>
        <taxon>Eukaryota</taxon>
        <taxon>Metazoa</taxon>
        <taxon>Ecdysozoa</taxon>
        <taxon>Arthropoda</taxon>
        <taxon>Hexapoda</taxon>
        <taxon>Insecta</taxon>
        <taxon>Pterygota</taxon>
        <taxon>Neoptera</taxon>
        <taxon>Endopterygota</taxon>
        <taxon>Diptera</taxon>
        <taxon>Brachycera</taxon>
        <taxon>Muscomorpha</taxon>
        <taxon>Ephydroidea</taxon>
        <taxon>Drosophilidae</taxon>
        <taxon>Scaptodrosophila</taxon>
    </lineage>
</organism>
<dbReference type="Proteomes" id="UP000504634">
    <property type="component" value="Unplaced"/>
</dbReference>
<feature type="transmembrane region" description="Helical" evidence="5">
    <location>
        <begin position="335"/>
        <end position="352"/>
    </location>
</feature>
<dbReference type="AlphaFoldDB" id="A0A6J2TIS3"/>
<feature type="transmembrane region" description="Helical" evidence="5">
    <location>
        <begin position="58"/>
        <end position="78"/>
    </location>
</feature>
<protein>
    <submittedName>
        <fullName evidence="7">Zinc transporter ZIP1 isoform X1</fullName>
    </submittedName>
</protein>
<feature type="transmembrane region" description="Helical" evidence="5">
    <location>
        <begin position="204"/>
        <end position="224"/>
    </location>
</feature>
<dbReference type="PANTHER" id="PTHR11040">
    <property type="entry name" value="ZINC/IRON TRANSPORTER"/>
    <property type="match status" value="1"/>
</dbReference>
<evidence type="ECO:0000313" key="6">
    <source>
        <dbReference type="Proteomes" id="UP000504634"/>
    </source>
</evidence>
<keyword evidence="3 5" id="KW-1133">Transmembrane helix</keyword>
<gene>
    <name evidence="7" type="primary">LOC115624677</name>
</gene>
<dbReference type="OrthoDB" id="448280at2759"/>
<name>A0A6J2TIS3_DROLE</name>
<evidence type="ECO:0000313" key="7">
    <source>
        <dbReference type="RefSeq" id="XP_030375335.1"/>
    </source>
</evidence>
<keyword evidence="2 5" id="KW-0812">Transmembrane</keyword>
<evidence type="ECO:0000256" key="4">
    <source>
        <dbReference type="ARBA" id="ARBA00023136"/>
    </source>
</evidence>
<feature type="transmembrane region" description="Helical" evidence="5">
    <location>
        <begin position="26"/>
        <end position="46"/>
    </location>
</feature>
<dbReference type="InterPro" id="IPR003689">
    <property type="entry name" value="ZIP"/>
</dbReference>
<comment type="subcellular location">
    <subcellularLocation>
        <location evidence="1">Membrane</location>
        <topology evidence="1">Multi-pass membrane protein</topology>
    </subcellularLocation>
</comment>
<evidence type="ECO:0000256" key="3">
    <source>
        <dbReference type="ARBA" id="ARBA00022989"/>
    </source>
</evidence>
<keyword evidence="6" id="KW-1185">Reference proteome</keyword>
<reference evidence="7" key="1">
    <citation type="submission" date="2025-08" db="UniProtKB">
        <authorList>
            <consortium name="RefSeq"/>
        </authorList>
    </citation>
    <scope>IDENTIFICATION</scope>
    <source>
        <strain evidence="7">11010-0011.00</strain>
        <tissue evidence="7">Whole body</tissue>
    </source>
</reference>
<keyword evidence="4 5" id="KW-0472">Membrane</keyword>
<evidence type="ECO:0000256" key="1">
    <source>
        <dbReference type="ARBA" id="ARBA00004141"/>
    </source>
</evidence>
<evidence type="ECO:0000256" key="2">
    <source>
        <dbReference type="ARBA" id="ARBA00022692"/>
    </source>
</evidence>
<dbReference type="GO" id="GO:0005385">
    <property type="term" value="F:zinc ion transmembrane transporter activity"/>
    <property type="evidence" value="ECO:0007669"/>
    <property type="project" value="TreeGrafter"/>
</dbReference>
<dbReference type="GO" id="GO:0005886">
    <property type="term" value="C:plasma membrane"/>
    <property type="evidence" value="ECO:0007669"/>
    <property type="project" value="TreeGrafter"/>
</dbReference>
<feature type="transmembrane region" description="Helical" evidence="5">
    <location>
        <begin position="230"/>
        <end position="250"/>
    </location>
</feature>
<dbReference type="Pfam" id="PF02535">
    <property type="entry name" value="Zip"/>
    <property type="match status" value="1"/>
</dbReference>
<proteinExistence type="predicted"/>
<accession>A0A6J2TIS3</accession>
<dbReference type="PANTHER" id="PTHR11040:SF169">
    <property type="entry name" value="FI24038P1"/>
    <property type="match status" value="1"/>
</dbReference>
<dbReference type="RefSeq" id="XP_030375335.1">
    <property type="nucleotide sequence ID" value="XM_030519475.1"/>
</dbReference>
<feature type="transmembrane region" description="Helical" evidence="5">
    <location>
        <begin position="262"/>
        <end position="283"/>
    </location>
</feature>
<evidence type="ECO:0000256" key="5">
    <source>
        <dbReference type="SAM" id="Phobius"/>
    </source>
</evidence>
<feature type="transmembrane region" description="Helical" evidence="5">
    <location>
        <begin position="295"/>
        <end position="314"/>
    </location>
</feature>
<sequence>MDLVASINSSTSTEWQRTGRGDNEKLLAMFVLGLGSLLFGMIPAIISERNRQRFPLVTSLLLCFGGGVLLATALVHILPEVRRQMESDFAEVSMCAGFFIVYFIDEFINYFCGGATHHQHAQFVNSSSETVSTRTPTSTQSYGAVDEREPLLASEVASHRNENGNNDPMSSTYICDVPRVEHLNMPTSHINHQEPCVQSMTGTLGLFVALSMHAAIEGLTIGVQNSATKVLFLLGAVACHKFVMGFCLGLELRSSTSIRSQFFGVLVFAFGAILGIGIGMLIVELPTGWSKMSLPIIQALAGGTLFYVTVCEVIPREKARWHQNTGRSAAGLAQFASVGTGFTAMCIINFYLSDGD</sequence>
<dbReference type="CTD" id="41847"/>